<comment type="similarity">
    <text evidence="2">Belongs to the SKN1/KRE6 family.</text>
</comment>
<comment type="caution">
    <text evidence="12">The sequence shown here is derived from an EMBL/GenBank/DDBJ whole genome shotgun (WGS) entry which is preliminary data.</text>
</comment>
<accession>A0A8H7Q665</accession>
<feature type="transmembrane region" description="Helical" evidence="10">
    <location>
        <begin position="124"/>
        <end position="147"/>
    </location>
</feature>
<dbReference type="Pfam" id="PF03935">
    <property type="entry name" value="SKN1_KRE6_Sbg1"/>
    <property type="match status" value="1"/>
</dbReference>
<dbReference type="PROSITE" id="PS51762">
    <property type="entry name" value="GH16_2"/>
    <property type="match status" value="1"/>
</dbReference>
<evidence type="ECO:0000256" key="2">
    <source>
        <dbReference type="ARBA" id="ARBA00010962"/>
    </source>
</evidence>
<dbReference type="GO" id="GO:0015926">
    <property type="term" value="F:glucosidase activity"/>
    <property type="evidence" value="ECO:0007669"/>
    <property type="project" value="TreeGrafter"/>
</dbReference>
<gene>
    <name evidence="12" type="ORF">INT43_002718</name>
</gene>
<dbReference type="GO" id="GO:0005886">
    <property type="term" value="C:plasma membrane"/>
    <property type="evidence" value="ECO:0007669"/>
    <property type="project" value="TreeGrafter"/>
</dbReference>
<evidence type="ECO:0000256" key="5">
    <source>
        <dbReference type="ARBA" id="ARBA00022989"/>
    </source>
</evidence>
<dbReference type="GO" id="GO:0005789">
    <property type="term" value="C:endoplasmic reticulum membrane"/>
    <property type="evidence" value="ECO:0007669"/>
    <property type="project" value="TreeGrafter"/>
</dbReference>
<dbReference type="Gene3D" id="2.60.120.200">
    <property type="match status" value="1"/>
</dbReference>
<keyword evidence="13" id="KW-1185">Reference proteome</keyword>
<keyword evidence="7" id="KW-0325">Glycoprotein</keyword>
<evidence type="ECO:0000256" key="9">
    <source>
        <dbReference type="SAM" id="MobiDB-lite"/>
    </source>
</evidence>
<evidence type="ECO:0000313" key="12">
    <source>
        <dbReference type="EMBL" id="KAG2186280.1"/>
    </source>
</evidence>
<dbReference type="GO" id="GO:0071555">
    <property type="term" value="P:cell wall organization"/>
    <property type="evidence" value="ECO:0007669"/>
    <property type="project" value="UniProtKB-KW"/>
</dbReference>
<dbReference type="InterPro" id="IPR000757">
    <property type="entry name" value="Beta-glucanase-like"/>
</dbReference>
<evidence type="ECO:0000259" key="11">
    <source>
        <dbReference type="PROSITE" id="PS51762"/>
    </source>
</evidence>
<reference evidence="12" key="1">
    <citation type="submission" date="2020-12" db="EMBL/GenBank/DDBJ databases">
        <title>Metabolic potential, ecology and presence of endohyphal bacteria is reflected in genomic diversity of Mucoromycotina.</title>
        <authorList>
            <person name="Muszewska A."/>
            <person name="Okrasinska A."/>
            <person name="Steczkiewicz K."/>
            <person name="Drgas O."/>
            <person name="Orlowska M."/>
            <person name="Perlinska-Lenart U."/>
            <person name="Aleksandrzak-Piekarczyk T."/>
            <person name="Szatraj K."/>
            <person name="Zielenkiewicz U."/>
            <person name="Pilsyk S."/>
            <person name="Malc E."/>
            <person name="Mieczkowski P."/>
            <person name="Kruszewska J.S."/>
            <person name="Biernat P."/>
            <person name="Pawlowska J."/>
        </authorList>
    </citation>
    <scope>NUCLEOTIDE SEQUENCE</scope>
    <source>
        <strain evidence="12">WA0000067209</strain>
    </source>
</reference>
<feature type="domain" description="GH16" evidence="11">
    <location>
        <begin position="170"/>
        <end position="556"/>
    </location>
</feature>
<sequence>MVFGRDSSKDVAGSFAKLPSYGSIIEESYQPRPANHSHLHHRAPHNSSYYSTIHHHATAKLSHSTLPTRVLNGNLNTIIKPFYDKDKDESPYSTDLRKEIDDPDFDTSCPMDWKKPNIRGWGNMLILIVLLLSLLGVFIMLPLGLALTKEARDRQAAAESKNGYNSTNPPTTTIPTSPGGRSIIDPDTPAAQRTRQSLYGETWQLAFSDEFNQNGRTFYPGDDPFWEAVDLHYWLTDDLEWYSPDMITTEGGSLVITMANIPTHNLDYRSGMLQSWNKLCFTGGLLEVNVSLPGDPSVAGFWPGVWTLGNLARAGHGASTDGVWPYSYDSCDIGVTPNQSYTTKSYNPGQRINRCMCANSGIDNPSPGTGRGAPEIDILEAAGADHHFSKSKSVGSVSQSVQLAPFDFKWEPNTSAYSVTNTAAGTIGQNGKTMMNTFLGNEYQQAVSALTQTDPNVYEGKSYQTYGFEYVPSSTPGKQAYIRWLVDGQETWRMYDEAIGPNNKSHVWQRLISVEPMSIVLNFGMSTAFGPVNTNALTFPAYMYVDYIRLYQSPDRISLDCDPPEYPTADYIKNHYNAYMNANLTTWAQAGYSFPSYSLNASC</sequence>
<dbReference type="InterPro" id="IPR013320">
    <property type="entry name" value="ConA-like_dom_sf"/>
</dbReference>
<dbReference type="AlphaFoldDB" id="A0A8H7Q665"/>
<keyword evidence="3 10" id="KW-0812">Transmembrane</keyword>
<dbReference type="PANTHER" id="PTHR31361:SF1">
    <property type="entry name" value="BETA-GLUCAN SYNTHESIS-ASSOCIATED PROTEIN KRE6-RELATED"/>
    <property type="match status" value="1"/>
</dbReference>
<feature type="compositionally biased region" description="Low complexity" evidence="9">
    <location>
        <begin position="165"/>
        <end position="178"/>
    </location>
</feature>
<evidence type="ECO:0000256" key="3">
    <source>
        <dbReference type="ARBA" id="ARBA00022692"/>
    </source>
</evidence>
<evidence type="ECO:0000256" key="8">
    <source>
        <dbReference type="ARBA" id="ARBA00023316"/>
    </source>
</evidence>
<evidence type="ECO:0000256" key="7">
    <source>
        <dbReference type="ARBA" id="ARBA00023180"/>
    </source>
</evidence>
<comment type="subcellular location">
    <subcellularLocation>
        <location evidence="1">Membrane</location>
        <topology evidence="1">Single-pass type II membrane protein</topology>
    </subcellularLocation>
</comment>
<dbReference type="PANTHER" id="PTHR31361">
    <property type="entry name" value="BETA-GLUCAN SYNTHESIS-ASSOCIATED PROTEIN KRE6-RELATED"/>
    <property type="match status" value="1"/>
</dbReference>
<proteinExistence type="inferred from homology"/>
<dbReference type="SUPFAM" id="SSF49899">
    <property type="entry name" value="Concanavalin A-like lectins/glucanases"/>
    <property type="match status" value="1"/>
</dbReference>
<dbReference type="InterPro" id="IPR005629">
    <property type="entry name" value="Skn1/Kre6/Sbg1"/>
</dbReference>
<protein>
    <recommendedName>
        <fullName evidence="11">GH16 domain-containing protein</fullName>
    </recommendedName>
</protein>
<evidence type="ECO:0000256" key="4">
    <source>
        <dbReference type="ARBA" id="ARBA00022968"/>
    </source>
</evidence>
<evidence type="ECO:0000313" key="13">
    <source>
        <dbReference type="Proteomes" id="UP000654370"/>
    </source>
</evidence>
<organism evidence="12 13">
    <name type="scientific">Mortierella isabellina</name>
    <name type="common">Filamentous fungus</name>
    <name type="synonym">Umbelopsis isabellina</name>
    <dbReference type="NCBI Taxonomy" id="91625"/>
    <lineage>
        <taxon>Eukaryota</taxon>
        <taxon>Fungi</taxon>
        <taxon>Fungi incertae sedis</taxon>
        <taxon>Mucoromycota</taxon>
        <taxon>Mucoromycotina</taxon>
        <taxon>Umbelopsidomycetes</taxon>
        <taxon>Umbelopsidales</taxon>
        <taxon>Umbelopsidaceae</taxon>
        <taxon>Umbelopsis</taxon>
    </lineage>
</organism>
<name>A0A8H7Q665_MORIS</name>
<keyword evidence="5 10" id="KW-1133">Transmembrane helix</keyword>
<dbReference type="GO" id="GO:0006078">
    <property type="term" value="P:(1-&gt;6)-beta-D-glucan biosynthetic process"/>
    <property type="evidence" value="ECO:0007669"/>
    <property type="project" value="TreeGrafter"/>
</dbReference>
<evidence type="ECO:0000256" key="6">
    <source>
        <dbReference type="ARBA" id="ARBA00023136"/>
    </source>
</evidence>
<keyword evidence="4" id="KW-0735">Signal-anchor</keyword>
<evidence type="ECO:0000256" key="1">
    <source>
        <dbReference type="ARBA" id="ARBA00004606"/>
    </source>
</evidence>
<dbReference type="EMBL" id="JAEPQZ010000001">
    <property type="protein sequence ID" value="KAG2186280.1"/>
    <property type="molecule type" value="Genomic_DNA"/>
</dbReference>
<dbReference type="OrthoDB" id="412647at2759"/>
<feature type="region of interest" description="Disordered" evidence="9">
    <location>
        <begin position="157"/>
        <end position="183"/>
    </location>
</feature>
<dbReference type="Proteomes" id="UP000654370">
    <property type="component" value="Unassembled WGS sequence"/>
</dbReference>
<keyword evidence="6 10" id="KW-0472">Membrane</keyword>
<keyword evidence="8" id="KW-0961">Cell wall biogenesis/degradation</keyword>
<evidence type="ECO:0000256" key="10">
    <source>
        <dbReference type="SAM" id="Phobius"/>
    </source>
</evidence>